<evidence type="ECO:0000256" key="1">
    <source>
        <dbReference type="SAM" id="MobiDB-lite"/>
    </source>
</evidence>
<feature type="compositionally biased region" description="Pro residues" evidence="1">
    <location>
        <begin position="19"/>
        <end position="37"/>
    </location>
</feature>
<organism evidence="2 3">
    <name type="scientific">Neocucurbitaria cava</name>
    <dbReference type="NCBI Taxonomy" id="798079"/>
    <lineage>
        <taxon>Eukaryota</taxon>
        <taxon>Fungi</taxon>
        <taxon>Dikarya</taxon>
        <taxon>Ascomycota</taxon>
        <taxon>Pezizomycotina</taxon>
        <taxon>Dothideomycetes</taxon>
        <taxon>Pleosporomycetidae</taxon>
        <taxon>Pleosporales</taxon>
        <taxon>Pleosporineae</taxon>
        <taxon>Cucurbitariaceae</taxon>
        <taxon>Neocucurbitaria</taxon>
    </lineage>
</organism>
<dbReference type="Proteomes" id="UP001140560">
    <property type="component" value="Unassembled WGS sequence"/>
</dbReference>
<feature type="compositionally biased region" description="Low complexity" evidence="1">
    <location>
        <begin position="57"/>
        <end position="80"/>
    </location>
</feature>
<reference evidence="2" key="1">
    <citation type="submission" date="2022-10" db="EMBL/GenBank/DDBJ databases">
        <title>Tapping the CABI collections for fungal endophytes: first genome assemblies for Collariella, Neodidymelliopsis, Ascochyta clinopodiicola, Didymella pomorum, Didymosphaeria variabile, Neocosmospora piperis and Neocucurbitaria cava.</title>
        <authorList>
            <person name="Hill R."/>
        </authorList>
    </citation>
    <scope>NUCLEOTIDE SEQUENCE</scope>
    <source>
        <strain evidence="2">IMI 356814</strain>
    </source>
</reference>
<comment type="caution">
    <text evidence="2">The sequence shown here is derived from an EMBL/GenBank/DDBJ whole genome shotgun (WGS) entry which is preliminary data.</text>
</comment>
<evidence type="ECO:0000313" key="2">
    <source>
        <dbReference type="EMBL" id="KAJ4369806.1"/>
    </source>
</evidence>
<feature type="compositionally biased region" description="Basic and acidic residues" evidence="1">
    <location>
        <begin position="128"/>
        <end position="138"/>
    </location>
</feature>
<dbReference type="AlphaFoldDB" id="A0A9W9CM76"/>
<accession>A0A9W9CM76</accession>
<dbReference type="EMBL" id="JAPEUY010000009">
    <property type="protein sequence ID" value="KAJ4369806.1"/>
    <property type="molecule type" value="Genomic_DNA"/>
</dbReference>
<feature type="compositionally biased region" description="Polar residues" evidence="1">
    <location>
        <begin position="139"/>
        <end position="149"/>
    </location>
</feature>
<keyword evidence="3" id="KW-1185">Reference proteome</keyword>
<feature type="compositionally biased region" description="Basic and acidic residues" evidence="1">
    <location>
        <begin position="249"/>
        <end position="279"/>
    </location>
</feature>
<feature type="region of interest" description="Disordered" evidence="1">
    <location>
        <begin position="234"/>
        <end position="307"/>
    </location>
</feature>
<name>A0A9W9CM76_9PLEO</name>
<evidence type="ECO:0000313" key="3">
    <source>
        <dbReference type="Proteomes" id="UP001140560"/>
    </source>
</evidence>
<gene>
    <name evidence="2" type="ORF">N0V83_005570</name>
</gene>
<feature type="region of interest" description="Disordered" evidence="1">
    <location>
        <begin position="1"/>
        <end position="193"/>
    </location>
</feature>
<feature type="compositionally biased region" description="Basic residues" evidence="1">
    <location>
        <begin position="151"/>
        <end position="160"/>
    </location>
</feature>
<feature type="compositionally biased region" description="Basic and acidic residues" evidence="1">
    <location>
        <begin position="161"/>
        <end position="178"/>
    </location>
</feature>
<feature type="compositionally biased region" description="Pro residues" evidence="1">
    <location>
        <begin position="91"/>
        <end position="105"/>
    </location>
</feature>
<sequence>MAAQDYYLGSQAAQELPGHAPPNLYPQPQYPQPPPQPYAQQNYNASNYTNTPPPSYSLHPQQSTPQQQLQAYDPQQQYPAKVPQALGAPYPQTPPPAQYYPPPPQQKNSYLGAPLQPIRSHSQPARVRFADQESDRSTDLGSESDSDNSPQRRRRHHRHRSSNDRDRDLDYSVRERERGHRHSSSKIDKESHKNRDTFLGAGAGTILGDAIFPGLGTAAGLLLGGYGGRKYAERSKSEDSLRHHRHRDAFRDGKEEGRQEREYRRRKEEYDDSDSDYKRSSKGHRRRPGENGWDAETATYKSGWAVR</sequence>
<evidence type="ECO:0008006" key="4">
    <source>
        <dbReference type="Google" id="ProtNLM"/>
    </source>
</evidence>
<protein>
    <recommendedName>
        <fullName evidence="4">Glycine zipper 2TM domain-containing protein</fullName>
    </recommendedName>
</protein>
<dbReference type="OrthoDB" id="3797879at2759"/>
<proteinExistence type="predicted"/>